<feature type="region of interest" description="Disordered" evidence="1">
    <location>
        <begin position="475"/>
        <end position="504"/>
    </location>
</feature>
<keyword evidence="3" id="KW-1185">Reference proteome</keyword>
<comment type="caution">
    <text evidence="2">The sequence shown here is derived from an EMBL/GenBank/DDBJ whole genome shotgun (WGS) entry which is preliminary data.</text>
</comment>
<protein>
    <submittedName>
        <fullName evidence="2">Uncharacterized protein</fullName>
    </submittedName>
</protein>
<evidence type="ECO:0000256" key="1">
    <source>
        <dbReference type="SAM" id="MobiDB-lite"/>
    </source>
</evidence>
<organism evidence="2 3">
    <name type="scientific">Protopolystoma xenopodis</name>
    <dbReference type="NCBI Taxonomy" id="117903"/>
    <lineage>
        <taxon>Eukaryota</taxon>
        <taxon>Metazoa</taxon>
        <taxon>Spiralia</taxon>
        <taxon>Lophotrochozoa</taxon>
        <taxon>Platyhelminthes</taxon>
        <taxon>Monogenea</taxon>
        <taxon>Polyopisthocotylea</taxon>
        <taxon>Polystomatidea</taxon>
        <taxon>Polystomatidae</taxon>
        <taxon>Protopolystoma</taxon>
    </lineage>
</organism>
<dbReference type="EMBL" id="CAAALY010022346">
    <property type="protein sequence ID" value="VEL14787.1"/>
    <property type="molecule type" value="Genomic_DNA"/>
</dbReference>
<evidence type="ECO:0000313" key="3">
    <source>
        <dbReference type="Proteomes" id="UP000784294"/>
    </source>
</evidence>
<feature type="compositionally biased region" description="Low complexity" evidence="1">
    <location>
        <begin position="45"/>
        <end position="55"/>
    </location>
</feature>
<dbReference type="AlphaFoldDB" id="A0A448WLM0"/>
<feature type="region of interest" description="Disordered" evidence="1">
    <location>
        <begin position="1"/>
        <end position="85"/>
    </location>
</feature>
<feature type="compositionally biased region" description="Polar residues" evidence="1">
    <location>
        <begin position="475"/>
        <end position="496"/>
    </location>
</feature>
<gene>
    <name evidence="2" type="ORF">PXEA_LOCUS8227</name>
</gene>
<evidence type="ECO:0000313" key="2">
    <source>
        <dbReference type="EMBL" id="VEL14787.1"/>
    </source>
</evidence>
<reference evidence="2" key="1">
    <citation type="submission" date="2018-11" db="EMBL/GenBank/DDBJ databases">
        <authorList>
            <consortium name="Pathogen Informatics"/>
        </authorList>
    </citation>
    <scope>NUCLEOTIDE SEQUENCE</scope>
</reference>
<dbReference type="Proteomes" id="UP000784294">
    <property type="component" value="Unassembled WGS sequence"/>
</dbReference>
<sequence>MDPPAIRPSAISNRATEQVPIRKSSAGLPAVFLPKPTFESPTAVPSEKTSSPPTKKSLDKTAIPHSKSALSQRHPSSASETQHPPMDTSAYLTLMLEQNAWVFNTNLDQLSAEMRLHLSHADQLALKALTCDEPQQLRNQLIRMAHKRVADFVAEQMRRVESRMLEEGMSPEDAMREAFQLGESLALQWNLLQHSLGVKVTRKLCIRDPRQIDRDNQIRATPRTKQIRAMSHYERFEDLFVGTNDLQPESSMSEMTTYEDNVQLELSSARQLKATQSKDSGARLYESRSPDGGTRDLIFGADEGLVGIHRTIYSFQDAKLLDIIIEHFARITRQTSAELACYRRVFEQILRHSDMANPNSQFASRLQNLKRRESKFFCLSYGSKASFRESPKPASVGSVFVDDEDNCLLEAFVELVIMSEAEQPEGSITGQIARIYRLEQCIRLLANQLYSYPVPGLVVASGIMDPLETLRQLTSTGRHDNSMSGPSGAASSTSMPASGEGILPQPSLGQLYMMIAKAYRMQREHKEPRQIRSSPRLSALVQPSVDTSLVTGVKMKIDGTGGSVGRRTKDQSEQDGSDLPGWPMTRERARKIECRLEQEFRDAQRPLSDAATCNYQTEDKFHKVNSGFQAVDPTIMYRKF</sequence>
<accession>A0A448WLM0</accession>
<feature type="compositionally biased region" description="Polar residues" evidence="1">
    <location>
        <begin position="68"/>
        <end position="82"/>
    </location>
</feature>
<name>A0A448WLM0_9PLAT</name>
<proteinExistence type="predicted"/>
<feature type="region of interest" description="Disordered" evidence="1">
    <location>
        <begin position="556"/>
        <end position="583"/>
    </location>
</feature>